<gene>
    <name evidence="2" type="ORF">TSPGSL018_1556</name>
</gene>
<protein>
    <submittedName>
        <fullName evidence="2">Uncharacterized protein</fullName>
    </submittedName>
</protein>
<dbReference type="AlphaFoldDB" id="A0A061RM32"/>
<evidence type="ECO:0000256" key="1">
    <source>
        <dbReference type="SAM" id="Phobius"/>
    </source>
</evidence>
<accession>A0A061RM32</accession>
<feature type="transmembrane region" description="Helical" evidence="1">
    <location>
        <begin position="65"/>
        <end position="88"/>
    </location>
</feature>
<feature type="non-terminal residue" evidence="2">
    <location>
        <position position="1"/>
    </location>
</feature>
<dbReference type="EMBL" id="GBEZ01014493">
    <property type="protein sequence ID" value="JAC71586.1"/>
    <property type="molecule type" value="Transcribed_RNA"/>
</dbReference>
<evidence type="ECO:0000313" key="2">
    <source>
        <dbReference type="EMBL" id="JAC71586.1"/>
    </source>
</evidence>
<feature type="non-terminal residue" evidence="2">
    <location>
        <position position="117"/>
    </location>
</feature>
<reference evidence="2" key="1">
    <citation type="submission" date="2014-05" db="EMBL/GenBank/DDBJ databases">
        <title>The transcriptome of the halophilic microalga Tetraselmis sp. GSL018 isolated from the Great Salt Lake, Utah.</title>
        <authorList>
            <person name="Jinkerson R.E."/>
            <person name="D'Adamo S."/>
            <person name="Posewitz M.C."/>
        </authorList>
    </citation>
    <scope>NUCLEOTIDE SEQUENCE</scope>
    <source>
        <strain evidence="2">GSL018</strain>
    </source>
</reference>
<keyword evidence="1" id="KW-0812">Transmembrane</keyword>
<keyword evidence="1" id="KW-1133">Transmembrane helix</keyword>
<dbReference type="InterPro" id="IPR010530">
    <property type="entry name" value="B12D"/>
</dbReference>
<sequence>EIHGIQGAQQEGYQKLGQGGWYFQTKSISGRSFRSRCLFPPFPAHCIFDHSDMSRQFSRWLVPEAAPLALAVGGALTMMTYTAFRSFYSTGDVMLNKKDRENFKTTEELNVSSDWGV</sequence>
<name>A0A061RM32_9CHLO</name>
<organism evidence="2">
    <name type="scientific">Tetraselmis sp. GSL018</name>
    <dbReference type="NCBI Taxonomy" id="582737"/>
    <lineage>
        <taxon>Eukaryota</taxon>
        <taxon>Viridiplantae</taxon>
        <taxon>Chlorophyta</taxon>
        <taxon>core chlorophytes</taxon>
        <taxon>Chlorodendrophyceae</taxon>
        <taxon>Chlorodendrales</taxon>
        <taxon>Chlorodendraceae</taxon>
        <taxon>Tetraselmis</taxon>
    </lineage>
</organism>
<dbReference type="Pfam" id="PF06522">
    <property type="entry name" value="B12D"/>
    <property type="match status" value="1"/>
</dbReference>
<proteinExistence type="predicted"/>
<keyword evidence="1" id="KW-0472">Membrane</keyword>